<proteinExistence type="predicted"/>
<dbReference type="InterPro" id="IPR013248">
    <property type="entry name" value="Psh3/Shr3"/>
</dbReference>
<keyword evidence="2" id="KW-1133">Transmembrane helix</keyword>
<name>A0ABQ6W0P9_9EURO</name>
<dbReference type="EMBL" id="ML735920">
    <property type="protein sequence ID" value="KAE8410702.1"/>
    <property type="molecule type" value="Genomic_DNA"/>
</dbReference>
<evidence type="ECO:0000313" key="3">
    <source>
        <dbReference type="EMBL" id="KAE8410702.1"/>
    </source>
</evidence>
<feature type="compositionally biased region" description="Low complexity" evidence="1">
    <location>
        <begin position="188"/>
        <end position="213"/>
    </location>
</feature>
<accession>A0ABQ6W0P9</accession>
<sequence length="223" mass="24098">MAFRTGSFATFLIVCPTAFFLGIIFSLLPYDYPILWSNHPTPPTHYDYFEAHLRFLHASPPLIPRILHIVIFLGLLGLILKLYKPSESNMLFDGASLVLYMCGITVYIANIVKGLRLVSAGKYGEDLANNEEEKGQILGREDSLKVLAASNTILALVLIGVLVLQAGQWYAERKDAQEVEDMQGKKTSSSSSSSSSAAAAGQGEAEGVSSGVTKGKGGAKKRN</sequence>
<feature type="transmembrane region" description="Helical" evidence="2">
    <location>
        <begin position="7"/>
        <end position="28"/>
    </location>
</feature>
<keyword evidence="2" id="KW-0472">Membrane</keyword>
<dbReference type="Pfam" id="PF08229">
    <property type="entry name" value="SHR3_chaperone"/>
    <property type="match status" value="1"/>
</dbReference>
<protein>
    <submittedName>
        <fullName evidence="3">Shr3 amino acid permease chaperone</fullName>
    </submittedName>
</protein>
<gene>
    <name evidence="3" type="ORF">BDV36DRAFT_302515</name>
</gene>
<feature type="transmembrane region" description="Helical" evidence="2">
    <location>
        <begin position="90"/>
        <end position="109"/>
    </location>
</feature>
<keyword evidence="2" id="KW-0812">Transmembrane</keyword>
<dbReference type="Proteomes" id="UP000325395">
    <property type="component" value="Unassembled WGS sequence"/>
</dbReference>
<feature type="region of interest" description="Disordered" evidence="1">
    <location>
        <begin position="177"/>
        <end position="223"/>
    </location>
</feature>
<evidence type="ECO:0000256" key="2">
    <source>
        <dbReference type="SAM" id="Phobius"/>
    </source>
</evidence>
<organism evidence="3 4">
    <name type="scientific">Aspergillus pseudocaelatus</name>
    <dbReference type="NCBI Taxonomy" id="1825620"/>
    <lineage>
        <taxon>Eukaryota</taxon>
        <taxon>Fungi</taxon>
        <taxon>Dikarya</taxon>
        <taxon>Ascomycota</taxon>
        <taxon>Pezizomycotina</taxon>
        <taxon>Eurotiomycetes</taxon>
        <taxon>Eurotiomycetidae</taxon>
        <taxon>Eurotiales</taxon>
        <taxon>Aspergillaceae</taxon>
        <taxon>Aspergillus</taxon>
        <taxon>Aspergillus subgen. Circumdati</taxon>
    </lineage>
</organism>
<feature type="transmembrane region" description="Helical" evidence="2">
    <location>
        <begin position="146"/>
        <end position="164"/>
    </location>
</feature>
<evidence type="ECO:0000313" key="4">
    <source>
        <dbReference type="Proteomes" id="UP000325395"/>
    </source>
</evidence>
<feature type="transmembrane region" description="Helical" evidence="2">
    <location>
        <begin position="62"/>
        <end position="83"/>
    </location>
</feature>
<keyword evidence="4" id="KW-1185">Reference proteome</keyword>
<reference evidence="3 4" key="1">
    <citation type="submission" date="2019-04" db="EMBL/GenBank/DDBJ databases">
        <authorList>
            <consortium name="DOE Joint Genome Institute"/>
            <person name="Mondo S."/>
            <person name="Kjaerbolling I."/>
            <person name="Vesth T."/>
            <person name="Frisvad J.C."/>
            <person name="Nybo J.L."/>
            <person name="Theobald S."/>
            <person name="Kildgaard S."/>
            <person name="Isbrandt T."/>
            <person name="Kuo A."/>
            <person name="Sato A."/>
            <person name="Lyhne E.K."/>
            <person name="Kogle M.E."/>
            <person name="Wiebenga A."/>
            <person name="Kun R.S."/>
            <person name="Lubbers R.J."/>
            <person name="Makela M.R."/>
            <person name="Barry K."/>
            <person name="Chovatia M."/>
            <person name="Clum A."/>
            <person name="Daum C."/>
            <person name="Haridas S."/>
            <person name="He G."/>
            <person name="LaButti K."/>
            <person name="Lipzen A."/>
            <person name="Riley R."/>
            <person name="Salamov A."/>
            <person name="Simmons B.A."/>
            <person name="Magnuson J.K."/>
            <person name="Henrissat B."/>
            <person name="Mortensen U.H."/>
            <person name="Larsen T.O."/>
            <person name="Devries R.P."/>
            <person name="Grigoriev I.V."/>
            <person name="Machida M."/>
            <person name="Baker S.E."/>
            <person name="Andersen M.R."/>
            <person name="Cantor M.N."/>
            <person name="Hua S.X."/>
        </authorList>
    </citation>
    <scope>NUCLEOTIDE SEQUENCE [LARGE SCALE GENOMIC DNA]</scope>
    <source>
        <strain evidence="3 4">CBS 117616</strain>
    </source>
</reference>
<evidence type="ECO:0000256" key="1">
    <source>
        <dbReference type="SAM" id="MobiDB-lite"/>
    </source>
</evidence>
<dbReference type="SMART" id="SM00786">
    <property type="entry name" value="SHR3_chaperone"/>
    <property type="match status" value="1"/>
</dbReference>
<dbReference type="PANTHER" id="PTHR28228">
    <property type="entry name" value="SECRETORY COMPONENT PROTEIN SHR3"/>
    <property type="match status" value="1"/>
</dbReference>
<dbReference type="PIRSF" id="PIRSF029187">
    <property type="entry name" value="Shr3_AAP_chap"/>
    <property type="match status" value="1"/>
</dbReference>
<dbReference type="PANTHER" id="PTHR28228:SF1">
    <property type="entry name" value="SECRETORY COMPONENT PROTEIN SHR3"/>
    <property type="match status" value="1"/>
</dbReference>